<evidence type="ECO:0000313" key="2">
    <source>
        <dbReference type="EMBL" id="SJZ58780.1"/>
    </source>
</evidence>
<dbReference type="OrthoDB" id="9775096at2"/>
<dbReference type="InterPro" id="IPR012338">
    <property type="entry name" value="Beta-lactam/transpept-like"/>
</dbReference>
<dbReference type="SUPFAM" id="SSF56601">
    <property type="entry name" value="beta-lactamase/transpeptidase-like"/>
    <property type="match status" value="1"/>
</dbReference>
<accession>A0A1T4LVK7</accession>
<dbReference type="GO" id="GO:0046677">
    <property type="term" value="P:response to antibiotic"/>
    <property type="evidence" value="ECO:0007669"/>
    <property type="project" value="InterPro"/>
</dbReference>
<sequence>MNKFTFLFLSLTFWTVSNEKPIKAQDITTTEATEMTSITNEANETNQITESNESNTSESKYIIDTEVSWPEINQSFEEQSSSNMIEEFNDQTKSLIVDQISIIKEQSKTSSIFVQAANHQLSSSEDATEVLPADDLIKLFIAAVYFYQIETKQITADDMVNIADQEIIPGSTLANLPQDKSYSLKVLVQLMLQSHDNMATDLLIESLGGLEKVNQQIQELGFIQTSLVNNMATELSGAANQYNETSASDLANLLLALFQGVLFDEDINQEALTMYSQHGPIGIANSLDNNQLFYGLKAKAMQEGMLHDALLYEVESEVPVVIVVMSEQLSDAENRLDKLGYQLNHLIME</sequence>
<keyword evidence="3" id="KW-1185">Reference proteome</keyword>
<dbReference type="Gene3D" id="3.40.710.10">
    <property type="entry name" value="DD-peptidase/beta-lactamase superfamily"/>
    <property type="match status" value="1"/>
</dbReference>
<dbReference type="Proteomes" id="UP000189941">
    <property type="component" value="Unassembled WGS sequence"/>
</dbReference>
<dbReference type="Pfam" id="PF13354">
    <property type="entry name" value="Beta-lactamase2"/>
    <property type="match status" value="1"/>
</dbReference>
<dbReference type="EMBL" id="FUWO01000009">
    <property type="protein sequence ID" value="SJZ58780.1"/>
    <property type="molecule type" value="Genomic_DNA"/>
</dbReference>
<dbReference type="InterPro" id="IPR045155">
    <property type="entry name" value="Beta-lactam_cat"/>
</dbReference>
<organism evidence="2 3">
    <name type="scientific">Globicatella sulfidifaciens DSM 15739</name>
    <dbReference type="NCBI Taxonomy" id="1121925"/>
    <lineage>
        <taxon>Bacteria</taxon>
        <taxon>Bacillati</taxon>
        <taxon>Bacillota</taxon>
        <taxon>Bacilli</taxon>
        <taxon>Lactobacillales</taxon>
        <taxon>Aerococcaceae</taxon>
        <taxon>Globicatella</taxon>
    </lineage>
</organism>
<protein>
    <submittedName>
        <fullName evidence="2">Beta-lactamase class A</fullName>
    </submittedName>
</protein>
<dbReference type="PANTHER" id="PTHR35333">
    <property type="entry name" value="BETA-LACTAMASE"/>
    <property type="match status" value="1"/>
</dbReference>
<proteinExistence type="predicted"/>
<evidence type="ECO:0000313" key="3">
    <source>
        <dbReference type="Proteomes" id="UP000189941"/>
    </source>
</evidence>
<gene>
    <name evidence="2" type="ORF">SAMN02746011_01231</name>
</gene>
<dbReference type="RefSeq" id="WP_078755988.1">
    <property type="nucleotide sequence ID" value="NZ_FUWO01000009.1"/>
</dbReference>
<dbReference type="InterPro" id="IPR000871">
    <property type="entry name" value="Beta-lactam_class-A"/>
</dbReference>
<dbReference type="PANTHER" id="PTHR35333:SF3">
    <property type="entry name" value="BETA-LACTAMASE-TYPE TRANSPEPTIDASE FOLD CONTAINING PROTEIN"/>
    <property type="match status" value="1"/>
</dbReference>
<dbReference type="GO" id="GO:0030655">
    <property type="term" value="P:beta-lactam antibiotic catabolic process"/>
    <property type="evidence" value="ECO:0007669"/>
    <property type="project" value="InterPro"/>
</dbReference>
<dbReference type="AlphaFoldDB" id="A0A1T4LVK7"/>
<feature type="domain" description="Beta-lactamase class A catalytic" evidence="1">
    <location>
        <begin position="126"/>
        <end position="325"/>
    </location>
</feature>
<name>A0A1T4LVK7_9LACT</name>
<dbReference type="STRING" id="1121925.SAMN02746011_01231"/>
<reference evidence="3" key="1">
    <citation type="submission" date="2017-02" db="EMBL/GenBank/DDBJ databases">
        <authorList>
            <person name="Varghese N."/>
            <person name="Submissions S."/>
        </authorList>
    </citation>
    <scope>NUCLEOTIDE SEQUENCE [LARGE SCALE GENOMIC DNA]</scope>
    <source>
        <strain evidence="3">DSM 15739</strain>
    </source>
</reference>
<evidence type="ECO:0000259" key="1">
    <source>
        <dbReference type="Pfam" id="PF13354"/>
    </source>
</evidence>
<dbReference type="GO" id="GO:0008800">
    <property type="term" value="F:beta-lactamase activity"/>
    <property type="evidence" value="ECO:0007669"/>
    <property type="project" value="InterPro"/>
</dbReference>